<feature type="compositionally biased region" description="Polar residues" evidence="1">
    <location>
        <begin position="532"/>
        <end position="553"/>
    </location>
</feature>
<proteinExistence type="predicted"/>
<feature type="transmembrane region" description="Helical" evidence="2">
    <location>
        <begin position="181"/>
        <end position="199"/>
    </location>
</feature>
<dbReference type="RefSeq" id="XP_066074788.1">
    <property type="nucleotide sequence ID" value="XM_066218691.1"/>
</dbReference>
<feature type="compositionally biased region" description="Low complexity" evidence="1">
    <location>
        <begin position="485"/>
        <end position="499"/>
    </location>
</feature>
<evidence type="ECO:0000256" key="1">
    <source>
        <dbReference type="SAM" id="MobiDB-lite"/>
    </source>
</evidence>
<feature type="compositionally biased region" description="Polar residues" evidence="1">
    <location>
        <begin position="635"/>
        <end position="649"/>
    </location>
</feature>
<name>A0AAX4JTW2_9TREE</name>
<evidence type="ECO:0000313" key="3">
    <source>
        <dbReference type="EMBL" id="WWC88025.1"/>
    </source>
</evidence>
<keyword evidence="2" id="KW-1133">Transmembrane helix</keyword>
<keyword evidence="2" id="KW-0812">Transmembrane</keyword>
<feature type="compositionally biased region" description="Basic and acidic residues" evidence="1">
    <location>
        <begin position="610"/>
        <end position="633"/>
    </location>
</feature>
<feature type="transmembrane region" description="Helical" evidence="2">
    <location>
        <begin position="6"/>
        <end position="27"/>
    </location>
</feature>
<dbReference type="Proteomes" id="UP001355207">
    <property type="component" value="Chromosome 3"/>
</dbReference>
<sequence>MKIPSLSWIGFNIFRLTAISILCWSLVTQFIAIGDDMSAYSKAASNVFNTSHLATTSDLNNLTTSSNPYAAPTAKSSIDIIETLSPKASPTDRAGGSLNSVSSVQKRASSIVGKGVELPRSQEANWGLSSIPRHGGGAAFSVISRLVMVTTLIVLAFGQLGWPEMFLYKHVPWLGPQSTPIWLGLVQTIVAIENLRVYAKSFVLTPSWALFAIGSVNVIVGGFLLYLGRKLPKNSSPELYFNHSIRLLYFLPPPQCYKPVLHPAEGNKHEMEDLESGKIDTHNLAQSNSKSIGLDSEDEDKMNFDEISIHSEILPIQSQYLKHPLTKNQQGRNRNDFSDVTKGGYPTFSGGGLTNPERQVPTGFIEHTKDGQKIEFISERTGQPIKNPTAHSKSSNDQAQRRSQLPPRNHSKKKVVTTDMSENSSVIANPFIDSKLLRVDQSVSNKDRADSINTLDLLDKGKSSDYTNSGIIDAARYARMRNNLSTTTFGPGPTSSSSPKHSKYESKLPNLPEHTKVLLNDTSDMSDDLVKRSSSNLTKKQLQERQSNASYLSATRDIAPKFPYPPSRHTSVRSSGGERTVSDEGKSHHIQPIGLVEEAKGPRPPLRAGSKREKPKYGSEQIKNEHRTEDKNRARSYSTDDSPTNSNTRRYPLVYRSISNRSSKGDREAKGVRFHQSPIREPTEFSGSESGSEWTAGSKSDSEESEEEVGQVRKLAPKGSLDITGEDKTYIDTVGTPTQRMIRPESLTLDNMDFNDAKKNGSDSKNPTIKQTKGKSMVLGGDHLSGGKENYI</sequence>
<dbReference type="GeneID" id="91093599"/>
<dbReference type="EMBL" id="CP144100">
    <property type="protein sequence ID" value="WWC88025.1"/>
    <property type="molecule type" value="Genomic_DNA"/>
</dbReference>
<feature type="region of interest" description="Disordered" evidence="1">
    <location>
        <begin position="325"/>
        <end position="360"/>
    </location>
</feature>
<reference evidence="3 4" key="1">
    <citation type="submission" date="2024-01" db="EMBL/GenBank/DDBJ databases">
        <title>Comparative genomics of Cryptococcus and Kwoniella reveals pathogenesis evolution and contrasting modes of karyotype evolution via chromosome fusion or intercentromeric recombination.</title>
        <authorList>
            <person name="Coelho M.A."/>
            <person name="David-Palma M."/>
            <person name="Shea T."/>
            <person name="Bowers K."/>
            <person name="McGinley-Smith S."/>
            <person name="Mohammad A.W."/>
            <person name="Gnirke A."/>
            <person name="Yurkov A.M."/>
            <person name="Nowrousian M."/>
            <person name="Sun S."/>
            <person name="Cuomo C.A."/>
            <person name="Heitman J."/>
        </authorList>
    </citation>
    <scope>NUCLEOTIDE SEQUENCE [LARGE SCALE GENOMIC DNA]</scope>
    <source>
        <strain evidence="3 4">CBS 6074</strain>
    </source>
</reference>
<keyword evidence="4" id="KW-1185">Reference proteome</keyword>
<evidence type="ECO:0000256" key="2">
    <source>
        <dbReference type="SAM" id="Phobius"/>
    </source>
</evidence>
<feature type="transmembrane region" description="Helical" evidence="2">
    <location>
        <begin position="208"/>
        <end position="227"/>
    </location>
</feature>
<keyword evidence="2" id="KW-0472">Membrane</keyword>
<dbReference type="AlphaFoldDB" id="A0AAX4JTW2"/>
<feature type="transmembrane region" description="Helical" evidence="2">
    <location>
        <begin position="138"/>
        <end position="161"/>
    </location>
</feature>
<feature type="region of interest" description="Disordered" evidence="1">
    <location>
        <begin position="379"/>
        <end position="421"/>
    </location>
</feature>
<protein>
    <submittedName>
        <fullName evidence="3">Uncharacterized protein</fullName>
    </submittedName>
</protein>
<feature type="compositionally biased region" description="Polar residues" evidence="1">
    <location>
        <begin position="380"/>
        <end position="403"/>
    </location>
</feature>
<evidence type="ECO:0000313" key="4">
    <source>
        <dbReference type="Proteomes" id="UP001355207"/>
    </source>
</evidence>
<gene>
    <name evidence="3" type="ORF">L201_002928</name>
</gene>
<feature type="region of interest" description="Disordered" evidence="1">
    <location>
        <begin position="484"/>
        <end position="792"/>
    </location>
</feature>
<organism evidence="3 4">
    <name type="scientific">Kwoniella dendrophila CBS 6074</name>
    <dbReference type="NCBI Taxonomy" id="1295534"/>
    <lineage>
        <taxon>Eukaryota</taxon>
        <taxon>Fungi</taxon>
        <taxon>Dikarya</taxon>
        <taxon>Basidiomycota</taxon>
        <taxon>Agaricomycotina</taxon>
        <taxon>Tremellomycetes</taxon>
        <taxon>Tremellales</taxon>
        <taxon>Cryptococcaceae</taxon>
        <taxon>Kwoniella</taxon>
    </lineage>
</organism>
<accession>A0AAX4JTW2</accession>
<feature type="compositionally biased region" description="Polar residues" evidence="1">
    <location>
        <begin position="685"/>
        <end position="697"/>
    </location>
</feature>